<evidence type="ECO:0000256" key="5">
    <source>
        <dbReference type="ARBA" id="ARBA00022516"/>
    </source>
</evidence>
<gene>
    <name evidence="16" type="ORF">AFUS01_LOCUS11891</name>
</gene>
<evidence type="ECO:0000256" key="4">
    <source>
        <dbReference type="ARBA" id="ARBA00012699"/>
    </source>
</evidence>
<name>A0A8J2JN21_9HEXA</name>
<dbReference type="AlphaFoldDB" id="A0A8J2JN21"/>
<evidence type="ECO:0000256" key="3">
    <source>
        <dbReference type="ARBA" id="ARBA00006739"/>
    </source>
</evidence>
<evidence type="ECO:0000256" key="2">
    <source>
        <dbReference type="ARBA" id="ARBA00005189"/>
    </source>
</evidence>
<organism evidence="16 17">
    <name type="scientific">Allacma fusca</name>
    <dbReference type="NCBI Taxonomy" id="39272"/>
    <lineage>
        <taxon>Eukaryota</taxon>
        <taxon>Metazoa</taxon>
        <taxon>Ecdysozoa</taxon>
        <taxon>Arthropoda</taxon>
        <taxon>Hexapoda</taxon>
        <taxon>Collembola</taxon>
        <taxon>Symphypleona</taxon>
        <taxon>Sminthuridae</taxon>
        <taxon>Allacma</taxon>
    </lineage>
</organism>
<dbReference type="GO" id="GO:0006679">
    <property type="term" value="P:glucosylceramide biosynthetic process"/>
    <property type="evidence" value="ECO:0007669"/>
    <property type="project" value="TreeGrafter"/>
</dbReference>
<keyword evidence="6" id="KW-0328">Glycosyltransferase</keyword>
<evidence type="ECO:0000256" key="8">
    <source>
        <dbReference type="ARBA" id="ARBA00022692"/>
    </source>
</evidence>
<comment type="subcellular location">
    <subcellularLocation>
        <location evidence="1">Golgi apparatus membrane</location>
        <topology evidence="1">Multi-pass membrane protein</topology>
    </subcellularLocation>
</comment>
<accession>A0A8J2JN21</accession>
<dbReference type="EMBL" id="CAJVCH010092373">
    <property type="protein sequence ID" value="CAG7722774.1"/>
    <property type="molecule type" value="Genomic_DNA"/>
</dbReference>
<keyword evidence="17" id="KW-1185">Reference proteome</keyword>
<evidence type="ECO:0000313" key="17">
    <source>
        <dbReference type="Proteomes" id="UP000708208"/>
    </source>
</evidence>
<comment type="catalytic activity">
    <reaction evidence="13">
        <text>UDP-alpha-D-xylose + an N-acylsphing-4-enine = a beta-D-xylosyl-(1&lt;-&gt;1')-N-acylsphing-4-enine + UDP + H(+)</text>
        <dbReference type="Rhea" id="RHEA:70243"/>
        <dbReference type="ChEBI" id="CHEBI:15378"/>
        <dbReference type="ChEBI" id="CHEBI:52639"/>
        <dbReference type="ChEBI" id="CHEBI:57632"/>
        <dbReference type="ChEBI" id="CHEBI:58223"/>
        <dbReference type="ChEBI" id="CHEBI:189068"/>
    </reaction>
    <physiologicalReaction direction="left-to-right" evidence="13">
        <dbReference type="Rhea" id="RHEA:70244"/>
    </physiologicalReaction>
</comment>
<keyword evidence="11" id="KW-0443">Lipid metabolism</keyword>
<dbReference type="PANTHER" id="PTHR12726">
    <property type="entry name" value="CERAMIDE GLUCOSYLTRANSFERASE"/>
    <property type="match status" value="1"/>
</dbReference>
<dbReference type="Pfam" id="PF13506">
    <property type="entry name" value="Glyco_transf_21"/>
    <property type="match status" value="1"/>
</dbReference>
<dbReference type="InterPro" id="IPR025993">
    <property type="entry name" value="Ceramide_glucosylTrfase"/>
</dbReference>
<dbReference type="PANTHER" id="PTHR12726:SF0">
    <property type="entry name" value="CERAMIDE GLUCOSYLTRANSFERASE"/>
    <property type="match status" value="1"/>
</dbReference>
<dbReference type="GO" id="GO:0008120">
    <property type="term" value="F:ceramide glucosyltransferase activity"/>
    <property type="evidence" value="ECO:0007669"/>
    <property type="project" value="UniProtKB-EC"/>
</dbReference>
<evidence type="ECO:0000256" key="12">
    <source>
        <dbReference type="ARBA" id="ARBA00023136"/>
    </source>
</evidence>
<evidence type="ECO:0000313" key="16">
    <source>
        <dbReference type="EMBL" id="CAG7722774.1"/>
    </source>
</evidence>
<keyword evidence="10" id="KW-0333">Golgi apparatus</keyword>
<dbReference type="CDD" id="cd02520">
    <property type="entry name" value="Glucosylceramide_synthase"/>
    <property type="match status" value="1"/>
</dbReference>
<evidence type="ECO:0000256" key="1">
    <source>
        <dbReference type="ARBA" id="ARBA00004653"/>
    </source>
</evidence>
<reference evidence="16" key="1">
    <citation type="submission" date="2021-06" db="EMBL/GenBank/DDBJ databases">
        <authorList>
            <person name="Hodson N. C."/>
            <person name="Mongue J. A."/>
            <person name="Jaron S. K."/>
        </authorList>
    </citation>
    <scope>NUCLEOTIDE SEQUENCE</scope>
</reference>
<keyword evidence="7" id="KW-0808">Transferase</keyword>
<keyword evidence="9 15" id="KW-1133">Transmembrane helix</keyword>
<comment type="catalytic activity">
    <reaction evidence="14">
        <text>N-(9Z-octadecenoyl)-sphing-4-enine + UDP-alpha-D-xylose = beta-D-xylosyl-(1&lt;-&gt;1')-N-(9Z-octadecenoyl)-sphing-4-enine + UDP + H(+)</text>
        <dbReference type="Rhea" id="RHEA:70247"/>
        <dbReference type="ChEBI" id="CHEBI:15378"/>
        <dbReference type="ChEBI" id="CHEBI:57632"/>
        <dbReference type="ChEBI" id="CHEBI:58223"/>
        <dbReference type="ChEBI" id="CHEBI:77996"/>
        <dbReference type="ChEBI" id="CHEBI:189081"/>
    </reaction>
    <physiologicalReaction direction="left-to-right" evidence="14">
        <dbReference type="Rhea" id="RHEA:70248"/>
    </physiologicalReaction>
</comment>
<proteinExistence type="inferred from homology"/>
<dbReference type="GO" id="GO:0000139">
    <property type="term" value="C:Golgi membrane"/>
    <property type="evidence" value="ECO:0007669"/>
    <property type="project" value="UniProtKB-SubCell"/>
</dbReference>
<dbReference type="Proteomes" id="UP000708208">
    <property type="component" value="Unassembled WGS sequence"/>
</dbReference>
<dbReference type="OrthoDB" id="1483400at2759"/>
<evidence type="ECO:0000256" key="10">
    <source>
        <dbReference type="ARBA" id="ARBA00023034"/>
    </source>
</evidence>
<sequence>MNTRVDSPWYASGDFAMSTLIYTIHGFAVFFFVFWCGMWCVHLIAFIWSHWKLNKKVNTKMVDPEVPLPGVSIIKPLVGVDPNLYSNLETFFTSTYPKFELLFCVQEKTDPAIKIVQDLLDKYPHVDARLCIGGEKVGINPKINNMQPAYSSAKHELVLISDSGIRMKDDTLMDMVSFMGENVGLVHQMPFVCDRSGFAAIIEKVYFGTSHARIYLTADCVGINCPTGMSALMRKKLLDESGGIKAFGCYLAEDYFFAKSITDRGWKISISSQPAWQNSGFCDIPGFQARISRWAKLRFAMVPPTILLEPFTECMMLGICAAFSTRILFMWDPIVVFLVHLLIWCIIDWFLLRSVQNGSVSFTKFEFVLAWLFRETTAPFLFIHALFSQSIQWRQGLYRLHWGGLVEEISPKVKL</sequence>
<comment type="pathway">
    <text evidence="2">Lipid metabolism.</text>
</comment>
<protein>
    <recommendedName>
        <fullName evidence="4">ceramide glucosyltransferase</fullName>
        <ecNumber evidence="4">2.4.1.80</ecNumber>
    </recommendedName>
</protein>
<comment type="similarity">
    <text evidence="3">Belongs to the glycosyltransferase 2 family.</text>
</comment>
<dbReference type="FunFam" id="3.90.550.10:FF:000041">
    <property type="entry name" value="UDP-glucose ceramide glucosyltransferase"/>
    <property type="match status" value="1"/>
</dbReference>
<comment type="caution">
    <text evidence="16">The sequence shown here is derived from an EMBL/GenBank/DDBJ whole genome shotgun (WGS) entry which is preliminary data.</text>
</comment>
<feature type="transmembrane region" description="Helical" evidence="15">
    <location>
        <begin position="334"/>
        <end position="352"/>
    </location>
</feature>
<evidence type="ECO:0000256" key="13">
    <source>
        <dbReference type="ARBA" id="ARBA00047869"/>
    </source>
</evidence>
<evidence type="ECO:0000256" key="6">
    <source>
        <dbReference type="ARBA" id="ARBA00022676"/>
    </source>
</evidence>
<evidence type="ECO:0000256" key="15">
    <source>
        <dbReference type="SAM" id="Phobius"/>
    </source>
</evidence>
<dbReference type="EC" id="2.4.1.80" evidence="4"/>
<feature type="transmembrane region" description="Helical" evidence="15">
    <location>
        <begin position="20"/>
        <end position="48"/>
    </location>
</feature>
<keyword evidence="8 15" id="KW-0812">Transmembrane</keyword>
<evidence type="ECO:0000256" key="11">
    <source>
        <dbReference type="ARBA" id="ARBA00023098"/>
    </source>
</evidence>
<evidence type="ECO:0000256" key="7">
    <source>
        <dbReference type="ARBA" id="ARBA00022679"/>
    </source>
</evidence>
<keyword evidence="12 15" id="KW-0472">Membrane</keyword>
<keyword evidence="5" id="KW-0444">Lipid biosynthesis</keyword>
<evidence type="ECO:0000256" key="9">
    <source>
        <dbReference type="ARBA" id="ARBA00022989"/>
    </source>
</evidence>
<evidence type="ECO:0000256" key="14">
    <source>
        <dbReference type="ARBA" id="ARBA00048104"/>
    </source>
</evidence>